<dbReference type="AlphaFoldDB" id="A0AAV3Y3T4"/>
<comment type="caution">
    <text evidence="1">The sequence shown here is derived from an EMBL/GenBank/DDBJ whole genome shotgun (WGS) entry which is preliminary data.</text>
</comment>
<name>A0AAV3Y3T4_9GAST</name>
<evidence type="ECO:0000313" key="2">
    <source>
        <dbReference type="Proteomes" id="UP000735302"/>
    </source>
</evidence>
<gene>
    <name evidence="1" type="ORF">PoB_000382500</name>
</gene>
<reference evidence="1 2" key="1">
    <citation type="journal article" date="2021" name="Elife">
        <title>Chloroplast acquisition without the gene transfer in kleptoplastic sea slugs, Plakobranchus ocellatus.</title>
        <authorList>
            <person name="Maeda T."/>
            <person name="Takahashi S."/>
            <person name="Yoshida T."/>
            <person name="Shimamura S."/>
            <person name="Takaki Y."/>
            <person name="Nagai Y."/>
            <person name="Toyoda A."/>
            <person name="Suzuki Y."/>
            <person name="Arimoto A."/>
            <person name="Ishii H."/>
            <person name="Satoh N."/>
            <person name="Nishiyama T."/>
            <person name="Hasebe M."/>
            <person name="Maruyama T."/>
            <person name="Minagawa J."/>
            <person name="Obokata J."/>
            <person name="Shigenobu S."/>
        </authorList>
    </citation>
    <scope>NUCLEOTIDE SEQUENCE [LARGE SCALE GENOMIC DNA]</scope>
</reference>
<organism evidence="1 2">
    <name type="scientific">Plakobranchus ocellatus</name>
    <dbReference type="NCBI Taxonomy" id="259542"/>
    <lineage>
        <taxon>Eukaryota</taxon>
        <taxon>Metazoa</taxon>
        <taxon>Spiralia</taxon>
        <taxon>Lophotrochozoa</taxon>
        <taxon>Mollusca</taxon>
        <taxon>Gastropoda</taxon>
        <taxon>Heterobranchia</taxon>
        <taxon>Euthyneura</taxon>
        <taxon>Panpulmonata</taxon>
        <taxon>Sacoglossa</taxon>
        <taxon>Placobranchoidea</taxon>
        <taxon>Plakobranchidae</taxon>
        <taxon>Plakobranchus</taxon>
    </lineage>
</organism>
<accession>A0AAV3Y3T4</accession>
<evidence type="ECO:0000313" key="1">
    <source>
        <dbReference type="EMBL" id="GFN77319.1"/>
    </source>
</evidence>
<sequence>MPKSKRLPMFTVSISMCNFALPHFQSVKSISKRISIPYRLRKKIPRARGNSSASNLGIYSESEAEKIPPSLNPVGNPRKSCLPPLLARSASLAAEDITS</sequence>
<dbReference type="EMBL" id="BLXT01000469">
    <property type="protein sequence ID" value="GFN77319.1"/>
    <property type="molecule type" value="Genomic_DNA"/>
</dbReference>
<proteinExistence type="predicted"/>
<dbReference type="Proteomes" id="UP000735302">
    <property type="component" value="Unassembled WGS sequence"/>
</dbReference>
<keyword evidence="2" id="KW-1185">Reference proteome</keyword>
<protein>
    <submittedName>
        <fullName evidence="1">Uncharacterized protein</fullName>
    </submittedName>
</protein>